<feature type="region of interest" description="Disordered" evidence="1">
    <location>
        <begin position="283"/>
        <end position="304"/>
    </location>
</feature>
<dbReference type="RefSeq" id="XP_019622357.1">
    <property type="nucleotide sequence ID" value="XM_019766798.1"/>
</dbReference>
<feature type="compositionally biased region" description="Low complexity" evidence="1">
    <location>
        <begin position="293"/>
        <end position="304"/>
    </location>
</feature>
<feature type="compositionally biased region" description="Acidic residues" evidence="1">
    <location>
        <begin position="196"/>
        <end position="222"/>
    </location>
</feature>
<dbReference type="InterPro" id="IPR032727">
    <property type="entry name" value="CLAMP"/>
</dbReference>
<dbReference type="Pfam" id="PF14769">
    <property type="entry name" value="CLAMP"/>
    <property type="match status" value="1"/>
</dbReference>
<protein>
    <submittedName>
        <fullName evidence="3">Coiled-coil domain-containing protein 189-like isoform X1</fullName>
    </submittedName>
</protein>
<evidence type="ECO:0000256" key="1">
    <source>
        <dbReference type="SAM" id="MobiDB-lite"/>
    </source>
</evidence>
<dbReference type="OrthoDB" id="425082at2759"/>
<organism evidence="2 3">
    <name type="scientific">Branchiostoma belcheri</name>
    <name type="common">Amphioxus</name>
    <dbReference type="NCBI Taxonomy" id="7741"/>
    <lineage>
        <taxon>Eukaryota</taxon>
        <taxon>Metazoa</taxon>
        <taxon>Chordata</taxon>
        <taxon>Cephalochordata</taxon>
        <taxon>Leptocardii</taxon>
        <taxon>Amphioxiformes</taxon>
        <taxon>Branchiostomatidae</taxon>
        <taxon>Branchiostoma</taxon>
    </lineage>
</organism>
<sequence length="304" mass="34652">MSFFEVALANMPAATESTPGTKIIQPRRHKGRVVVWEDLSVNHMDAIDQATSADDLRSILGQIFGMSDHRDNLKNGVLMDLFVYTILYARRQNFNKEQTSAFFSIVKRTHGVCVETPFGNVQECYNYFTELLLCHGTKRPPFSVDLFDADQVRNITDYVVNTYFRHFKLYKYVFTPKVQLDLTMKYVGIPETPQPMEEEEQKEEEQPGPDAEAAEQQEEPQEVEVPPTETENPPEETPEVESPRKKELRTLIQSQLASQVKELRMSVDEQLKINDQVLMQKLAALGEGDSSKGGRTSSRGGKRK</sequence>
<dbReference type="PANTHER" id="PTHR28457:SF1">
    <property type="entry name" value="CILIA- AND FLAGELLA-ASSOCIATED PROTEIN 119"/>
    <property type="match status" value="1"/>
</dbReference>
<proteinExistence type="predicted"/>
<gene>
    <name evidence="3" type="primary">LOC109468556</name>
</gene>
<dbReference type="KEGG" id="bbel:109468556"/>
<accession>A0A6P4YUM6</accession>
<dbReference type="AlphaFoldDB" id="A0A6P4YUM6"/>
<dbReference type="GeneID" id="109468556"/>
<dbReference type="Proteomes" id="UP000515135">
    <property type="component" value="Unplaced"/>
</dbReference>
<name>A0A6P4YUM6_BRABE</name>
<feature type="region of interest" description="Disordered" evidence="1">
    <location>
        <begin position="194"/>
        <end position="247"/>
    </location>
</feature>
<reference evidence="3" key="1">
    <citation type="submission" date="2025-08" db="UniProtKB">
        <authorList>
            <consortium name="RefSeq"/>
        </authorList>
    </citation>
    <scope>IDENTIFICATION</scope>
    <source>
        <tissue evidence="3">Gonad</tissue>
    </source>
</reference>
<evidence type="ECO:0000313" key="3">
    <source>
        <dbReference type="RefSeq" id="XP_019622357.1"/>
    </source>
</evidence>
<dbReference type="PANTHER" id="PTHR28457">
    <property type="entry name" value="COILED-COIL DOMAIN-CONTAINING PROTEIN 189"/>
    <property type="match status" value="1"/>
</dbReference>
<keyword evidence="2" id="KW-1185">Reference proteome</keyword>
<evidence type="ECO:0000313" key="2">
    <source>
        <dbReference type="Proteomes" id="UP000515135"/>
    </source>
</evidence>